<sequence length="600" mass="64936">MKCLGVLTVLALALALALTNAQSACGPRVRRNWDSMSEADKSTYKGALAAAMDSGAYIKFVEIHTEMRSEMEAHKQCMFIYWHRLFLVVFENMLRGQGPEFACVTIPYFNWMEASNKALTGECKTLGDCSRIMQELGGFRGSSAPKTVIINGRNVTGTCIAEAPLNHFCQSSSTTGAACAGCLPRGNWGSAKIPASISYASVIGQVFNGTNIEKVSRTVERGCHADIHASLSSTMSMFQSPADPIFWSHHAMLDALLTIFHKCRVGTRRMTFEQKAADPVAWASCKRRVGQRATGAPFKPTDVVTMRTGEHGADPVEGNKDPLIGQYFEGVPNRFAALMDGSDLGASSYTYEINGLLATMYNNCGAMAITNPATPVPAATTASSAATTRPTTNAPSTTAPTTVAPPSTTNTPASTTVTPATTAPRTSNTRSQEKRVHGIRSFFDWFFGQVMPKTPRARRRLSSCRTAPTSEQNEAEKTKPPASSGSIHGEEPAPVVITVNLTRSEKRVLSWYSETLDSNGGHSAENVADMERQVCMFQDQCLGGILDFTDEFKSLWGVQEPRCRTIVNAINSGEQKILDPAWKSTMKAHFGCPHPANEPA</sequence>
<evidence type="ECO:0000313" key="6">
    <source>
        <dbReference type="EMBL" id="KAG7379010.1"/>
    </source>
</evidence>
<accession>A0A8T1VFJ2</accession>
<dbReference type="OrthoDB" id="61409at2759"/>
<dbReference type="EMBL" id="JAGDFM010000378">
    <property type="protein sequence ID" value="KAG7379010.1"/>
    <property type="molecule type" value="Genomic_DNA"/>
</dbReference>
<organism evidence="6 7">
    <name type="scientific">Phytophthora pseudosyringae</name>
    <dbReference type="NCBI Taxonomy" id="221518"/>
    <lineage>
        <taxon>Eukaryota</taxon>
        <taxon>Sar</taxon>
        <taxon>Stramenopiles</taxon>
        <taxon>Oomycota</taxon>
        <taxon>Peronosporomycetes</taxon>
        <taxon>Peronosporales</taxon>
        <taxon>Peronosporaceae</taxon>
        <taxon>Phytophthora</taxon>
    </lineage>
</organism>
<feature type="compositionally biased region" description="Polar residues" evidence="2">
    <location>
        <begin position="463"/>
        <end position="472"/>
    </location>
</feature>
<gene>
    <name evidence="6" type="ORF">PHYPSEUDO_009142</name>
</gene>
<keyword evidence="7" id="KW-1185">Reference proteome</keyword>
<dbReference type="GO" id="GO:0016491">
    <property type="term" value="F:oxidoreductase activity"/>
    <property type="evidence" value="ECO:0007669"/>
    <property type="project" value="InterPro"/>
</dbReference>
<dbReference type="InterPro" id="IPR002227">
    <property type="entry name" value="Tyrosinase_Cu-bd"/>
</dbReference>
<feature type="domain" description="Tyrosinase copper-binding" evidence="4">
    <location>
        <begin position="74"/>
        <end position="91"/>
    </location>
</feature>
<dbReference type="Pfam" id="PF00264">
    <property type="entry name" value="Tyrosinase"/>
    <property type="match status" value="1"/>
</dbReference>
<feature type="chain" id="PRO_5035839393" description="Tyrosinase copper-binding domain-containing protein" evidence="3">
    <location>
        <begin position="22"/>
        <end position="600"/>
    </location>
</feature>
<comment type="caution">
    <text evidence="6">The sequence shown here is derived from an EMBL/GenBank/DDBJ whole genome shotgun (WGS) entry which is preliminary data.</text>
</comment>
<dbReference type="Proteomes" id="UP000694044">
    <property type="component" value="Unassembled WGS sequence"/>
</dbReference>
<dbReference type="PANTHER" id="PTHR11474:SF126">
    <property type="entry name" value="TYROSINASE-LIKE PROTEIN TYR-1-RELATED"/>
    <property type="match status" value="1"/>
</dbReference>
<protein>
    <recommendedName>
        <fullName evidence="4 5">Tyrosinase copper-binding domain-containing protein</fullName>
    </recommendedName>
</protein>
<evidence type="ECO:0000256" key="3">
    <source>
        <dbReference type="SAM" id="SignalP"/>
    </source>
</evidence>
<evidence type="ECO:0000256" key="1">
    <source>
        <dbReference type="ARBA" id="ARBA00023008"/>
    </source>
</evidence>
<evidence type="ECO:0000256" key="2">
    <source>
        <dbReference type="SAM" id="MobiDB-lite"/>
    </source>
</evidence>
<proteinExistence type="predicted"/>
<keyword evidence="1" id="KW-0186">Copper</keyword>
<evidence type="ECO:0000313" key="7">
    <source>
        <dbReference type="Proteomes" id="UP000694044"/>
    </source>
</evidence>
<evidence type="ECO:0000259" key="5">
    <source>
        <dbReference type="PROSITE" id="PS00498"/>
    </source>
</evidence>
<keyword evidence="3" id="KW-0732">Signal</keyword>
<dbReference type="PROSITE" id="PS00497">
    <property type="entry name" value="TYROSINASE_1"/>
    <property type="match status" value="1"/>
</dbReference>
<dbReference type="AlphaFoldDB" id="A0A8T1VFJ2"/>
<feature type="region of interest" description="Disordered" evidence="2">
    <location>
        <begin position="376"/>
        <end position="434"/>
    </location>
</feature>
<feature type="compositionally biased region" description="Low complexity" evidence="2">
    <location>
        <begin position="376"/>
        <end position="427"/>
    </location>
</feature>
<dbReference type="PROSITE" id="PS00498">
    <property type="entry name" value="TYROSINASE_2"/>
    <property type="match status" value="1"/>
</dbReference>
<name>A0A8T1VFJ2_9STRA</name>
<dbReference type="InterPro" id="IPR050316">
    <property type="entry name" value="Tyrosinase/Hemocyanin"/>
</dbReference>
<evidence type="ECO:0000259" key="4">
    <source>
        <dbReference type="PROSITE" id="PS00497"/>
    </source>
</evidence>
<feature type="region of interest" description="Disordered" evidence="2">
    <location>
        <begin position="456"/>
        <end position="491"/>
    </location>
</feature>
<feature type="domain" description="Tyrosinase copper-binding" evidence="5">
    <location>
        <begin position="243"/>
        <end position="254"/>
    </location>
</feature>
<feature type="signal peptide" evidence="3">
    <location>
        <begin position="1"/>
        <end position="21"/>
    </location>
</feature>
<reference evidence="6" key="1">
    <citation type="submission" date="2021-02" db="EMBL/GenBank/DDBJ databases">
        <authorList>
            <person name="Palmer J.M."/>
        </authorList>
    </citation>
    <scope>NUCLEOTIDE SEQUENCE</scope>
    <source>
        <strain evidence="6">SCRP734</strain>
    </source>
</reference>
<dbReference type="PANTHER" id="PTHR11474">
    <property type="entry name" value="TYROSINASE FAMILY MEMBER"/>
    <property type="match status" value="1"/>
</dbReference>